<protein>
    <submittedName>
        <fullName evidence="1">Uncharacterized protein</fullName>
    </submittedName>
</protein>
<accession>A0ABR8K9F2</accession>
<gene>
    <name evidence="1" type="ORF">H6H03_19880</name>
</gene>
<sequence>MSPIHTKTFLEGTLQQKSNIPYEYRESANARLNQGQDLHKVYRISLYSSIAFCV</sequence>
<dbReference type="EMBL" id="JACJTU010000019">
    <property type="protein sequence ID" value="MBD2736123.1"/>
    <property type="molecule type" value="Genomic_DNA"/>
</dbReference>
<evidence type="ECO:0000313" key="2">
    <source>
        <dbReference type="Proteomes" id="UP000637383"/>
    </source>
</evidence>
<evidence type="ECO:0000313" key="1">
    <source>
        <dbReference type="EMBL" id="MBD2736123.1"/>
    </source>
</evidence>
<proteinExistence type="predicted"/>
<comment type="caution">
    <text evidence="1">The sequence shown here is derived from an EMBL/GenBank/DDBJ whole genome shotgun (WGS) entry which is preliminary data.</text>
</comment>
<organism evidence="1 2">
    <name type="scientific">Nostoc paludosum FACHB-159</name>
    <dbReference type="NCBI Taxonomy" id="2692908"/>
    <lineage>
        <taxon>Bacteria</taxon>
        <taxon>Bacillati</taxon>
        <taxon>Cyanobacteriota</taxon>
        <taxon>Cyanophyceae</taxon>
        <taxon>Nostocales</taxon>
        <taxon>Nostocaceae</taxon>
        <taxon>Nostoc</taxon>
    </lineage>
</organism>
<reference evidence="1 2" key="1">
    <citation type="journal article" date="2020" name="ISME J.">
        <title>Comparative genomics reveals insights into cyanobacterial evolution and habitat adaptation.</title>
        <authorList>
            <person name="Chen M.Y."/>
            <person name="Teng W.K."/>
            <person name="Zhao L."/>
            <person name="Hu C.X."/>
            <person name="Zhou Y.K."/>
            <person name="Han B.P."/>
            <person name="Song L.R."/>
            <person name="Shu W.S."/>
        </authorList>
    </citation>
    <scope>NUCLEOTIDE SEQUENCE [LARGE SCALE GENOMIC DNA]</scope>
    <source>
        <strain evidence="1 2">FACHB-159</strain>
    </source>
</reference>
<name>A0ABR8K9F2_9NOSO</name>
<keyword evidence="2" id="KW-1185">Reference proteome</keyword>
<dbReference type="Proteomes" id="UP000637383">
    <property type="component" value="Unassembled WGS sequence"/>
</dbReference>